<dbReference type="EMBL" id="DTPE01000211">
    <property type="protein sequence ID" value="HGE75533.1"/>
    <property type="molecule type" value="Genomic_DNA"/>
</dbReference>
<dbReference type="SUPFAM" id="SSF54631">
    <property type="entry name" value="CBS-domain pair"/>
    <property type="match status" value="1"/>
</dbReference>
<evidence type="ECO:0000256" key="2">
    <source>
        <dbReference type="PROSITE-ProRule" id="PRU00703"/>
    </source>
</evidence>
<dbReference type="CDD" id="cd02205">
    <property type="entry name" value="CBS_pair_SF"/>
    <property type="match status" value="1"/>
</dbReference>
<evidence type="ECO:0000259" key="3">
    <source>
        <dbReference type="PROSITE" id="PS51371"/>
    </source>
</evidence>
<evidence type="ECO:0000313" key="4">
    <source>
        <dbReference type="EMBL" id="HGE75533.1"/>
    </source>
</evidence>
<dbReference type="InterPro" id="IPR003594">
    <property type="entry name" value="HATPase_dom"/>
</dbReference>
<dbReference type="Pfam" id="PF02518">
    <property type="entry name" value="HATPase_c"/>
    <property type="match status" value="1"/>
</dbReference>
<dbReference type="SMART" id="SM00116">
    <property type="entry name" value="CBS"/>
    <property type="match status" value="2"/>
</dbReference>
<evidence type="ECO:0000256" key="1">
    <source>
        <dbReference type="ARBA" id="ARBA00023122"/>
    </source>
</evidence>
<keyword evidence="1 2" id="KW-0129">CBS domain</keyword>
<dbReference type="PANTHER" id="PTHR43080:SF2">
    <property type="entry name" value="CBS DOMAIN-CONTAINING PROTEIN"/>
    <property type="match status" value="1"/>
</dbReference>
<dbReference type="InterPro" id="IPR051257">
    <property type="entry name" value="Diverse_CBS-Domain"/>
</dbReference>
<protein>
    <submittedName>
        <fullName evidence="4">CBS domain-containing protein</fullName>
    </submittedName>
</protein>
<proteinExistence type="predicted"/>
<gene>
    <name evidence="4" type="ORF">ENX73_05360</name>
</gene>
<dbReference type="PROSITE" id="PS51371">
    <property type="entry name" value="CBS"/>
    <property type="match status" value="2"/>
</dbReference>
<dbReference type="InterPro" id="IPR000644">
    <property type="entry name" value="CBS_dom"/>
</dbReference>
<dbReference type="Gene3D" id="3.10.580.10">
    <property type="entry name" value="CBS-domain"/>
    <property type="match status" value="2"/>
</dbReference>
<feature type="domain" description="CBS" evidence="3">
    <location>
        <begin position="87"/>
        <end position="143"/>
    </location>
</feature>
<sequence>MESANEIIKKIQPYFADLSVEQFMTSPVITVRDDQTILYAKELMRSWRISGLPVVDDEELLKGIISIEDIIHALESGSLTSPVSEKMSENVVFLSKYDKIMEVVKKFELHGFGRFPVIDDAHHVVGMVTKQDLMIALLKKLSILYVHDTRREDFVGIESFRSIPKNIKSEKVEFEFQIDYKEISLAGTGAAELKKFLLSKNFPSKFVKRIAIATYEAETNVIIHSNSTGRIKTYVEPDFVEVRVNDNGKGIENIELAMKEGYSTAPDYVREYGFGAGMGLSNIKKCADKMIILSSKGNGVLVEMHFWRHEGED</sequence>
<accession>A0A7V3RFA8</accession>
<dbReference type="InterPro" id="IPR036890">
    <property type="entry name" value="HATPase_C_sf"/>
</dbReference>
<dbReference type="PANTHER" id="PTHR43080">
    <property type="entry name" value="CBS DOMAIN-CONTAINING PROTEIN CBSX3, MITOCHONDRIAL"/>
    <property type="match status" value="1"/>
</dbReference>
<dbReference type="Gene3D" id="3.30.565.10">
    <property type="entry name" value="Histidine kinase-like ATPase, C-terminal domain"/>
    <property type="match status" value="1"/>
</dbReference>
<dbReference type="InterPro" id="IPR046342">
    <property type="entry name" value="CBS_dom_sf"/>
</dbReference>
<comment type="caution">
    <text evidence="4">The sequence shown here is derived from an EMBL/GenBank/DDBJ whole genome shotgun (WGS) entry which is preliminary data.</text>
</comment>
<dbReference type="AlphaFoldDB" id="A0A7V3RFA8"/>
<reference evidence="4" key="1">
    <citation type="journal article" date="2020" name="mSystems">
        <title>Genome- and Community-Level Interaction Insights into Carbon Utilization and Element Cycling Functions of Hydrothermarchaeota in Hydrothermal Sediment.</title>
        <authorList>
            <person name="Zhou Z."/>
            <person name="Liu Y."/>
            <person name="Xu W."/>
            <person name="Pan J."/>
            <person name="Luo Z.H."/>
            <person name="Li M."/>
        </authorList>
    </citation>
    <scope>NUCLEOTIDE SEQUENCE [LARGE SCALE GENOMIC DNA]</scope>
    <source>
        <strain evidence="4">SpSt-966</strain>
    </source>
</reference>
<organism evidence="4">
    <name type="scientific">Mesoaciditoga lauensis</name>
    <dbReference type="NCBI Taxonomy" id="1495039"/>
    <lineage>
        <taxon>Bacteria</taxon>
        <taxon>Thermotogati</taxon>
        <taxon>Thermotogota</taxon>
        <taxon>Thermotogae</taxon>
        <taxon>Mesoaciditogales</taxon>
        <taxon>Mesoaciditogaceae</taxon>
        <taxon>Mesoaciditoga</taxon>
    </lineage>
</organism>
<dbReference type="Pfam" id="PF00571">
    <property type="entry name" value="CBS"/>
    <property type="match status" value="2"/>
</dbReference>
<dbReference type="SUPFAM" id="SSF55874">
    <property type="entry name" value="ATPase domain of HSP90 chaperone/DNA topoisomerase II/histidine kinase"/>
    <property type="match status" value="1"/>
</dbReference>
<name>A0A7V3RFA8_9BACT</name>
<feature type="domain" description="CBS" evidence="3">
    <location>
        <begin position="24"/>
        <end position="81"/>
    </location>
</feature>